<dbReference type="GO" id="GO:0006282">
    <property type="term" value="P:regulation of DNA repair"/>
    <property type="evidence" value="ECO:0007669"/>
    <property type="project" value="UniProtKB-UniRule"/>
</dbReference>
<evidence type="ECO:0000256" key="1">
    <source>
        <dbReference type="ARBA" id="ARBA00004496"/>
    </source>
</evidence>
<dbReference type="Gene3D" id="1.10.10.10">
    <property type="entry name" value="Winged helix-like DNA-binding domain superfamily/Winged helix DNA-binding domain"/>
    <property type="match status" value="2"/>
</dbReference>
<dbReference type="EMBL" id="CP157804">
    <property type="protein sequence ID" value="XBQ23612.1"/>
    <property type="molecule type" value="Genomic_DNA"/>
</dbReference>
<protein>
    <recommendedName>
        <fullName evidence="3 5">Regulatory protein RecX</fullName>
    </recommendedName>
</protein>
<dbReference type="KEGG" id="fld:ABNE31_01560"/>
<comment type="function">
    <text evidence="5">Modulates RecA activity.</text>
</comment>
<dbReference type="Pfam" id="PF02631">
    <property type="entry name" value="RecX_HTH2"/>
    <property type="match status" value="1"/>
</dbReference>
<evidence type="ECO:0000256" key="3">
    <source>
        <dbReference type="ARBA" id="ARBA00018111"/>
    </source>
</evidence>
<proteinExistence type="inferred from homology"/>
<keyword evidence="4 5" id="KW-0963">Cytoplasm</keyword>
<organism evidence="8">
    <name type="scientific">Flagellimonas sp. MMG031</name>
    <dbReference type="NCBI Taxonomy" id="3158549"/>
    <lineage>
        <taxon>Bacteria</taxon>
        <taxon>Pseudomonadati</taxon>
        <taxon>Bacteroidota</taxon>
        <taxon>Flavobacteriia</taxon>
        <taxon>Flavobacteriales</taxon>
        <taxon>Flavobacteriaceae</taxon>
        <taxon>Flagellimonas</taxon>
    </lineage>
</organism>
<evidence type="ECO:0000256" key="2">
    <source>
        <dbReference type="ARBA" id="ARBA00009695"/>
    </source>
</evidence>
<gene>
    <name evidence="5" type="primary">recX</name>
    <name evidence="8" type="ORF">ABNE31_01560</name>
</gene>
<dbReference type="RefSeq" id="WP_349352108.1">
    <property type="nucleotide sequence ID" value="NZ_CP157804.1"/>
</dbReference>
<reference evidence="8" key="1">
    <citation type="submission" date="2024-05" db="EMBL/GenBank/DDBJ databases">
        <title>Draft Genome Sequences of Flagellimonas sp. MMG031 and Marinobacter sp. MMG032 Isolated from the dinoflagellate Symbiodinium pilosum.</title>
        <authorList>
            <person name="Shikuma N.J."/>
            <person name="Farrell M.V."/>
        </authorList>
    </citation>
    <scope>NUCLEOTIDE SEQUENCE</scope>
    <source>
        <strain evidence="8">MMG031</strain>
    </source>
</reference>
<feature type="domain" description="RecX second three-helical" evidence="6">
    <location>
        <begin position="63"/>
        <end position="104"/>
    </location>
</feature>
<dbReference type="InterPro" id="IPR053924">
    <property type="entry name" value="RecX_HTH_2nd"/>
</dbReference>
<evidence type="ECO:0000259" key="7">
    <source>
        <dbReference type="Pfam" id="PF21981"/>
    </source>
</evidence>
<sequence length="162" mass="19300">MMATYESPKKYYSVQEATAKMEHYCAYQERCHKEVMDKLKSMNMIPEAIDQIVGHLIQENYLNEERFAKAFARGKFQIKKWGTNRIVRELKFRDISAYNIKSALAEIQNEDYLKTFDELAKKRLGQIKETNPFKKKKKLADYLLYRGWESHLVYEKANELVK</sequence>
<dbReference type="InterPro" id="IPR003783">
    <property type="entry name" value="Regulatory_RecX"/>
</dbReference>
<feature type="domain" description="RecX third three-helical" evidence="7">
    <location>
        <begin position="110"/>
        <end position="155"/>
    </location>
</feature>
<dbReference type="PANTHER" id="PTHR33602">
    <property type="entry name" value="REGULATORY PROTEIN RECX FAMILY PROTEIN"/>
    <property type="match status" value="1"/>
</dbReference>
<name>A0AAU7N1R2_9FLAO</name>
<comment type="similarity">
    <text evidence="2 5">Belongs to the RecX family.</text>
</comment>
<evidence type="ECO:0000259" key="6">
    <source>
        <dbReference type="Pfam" id="PF02631"/>
    </source>
</evidence>
<evidence type="ECO:0000256" key="5">
    <source>
        <dbReference type="HAMAP-Rule" id="MF_01114"/>
    </source>
</evidence>
<dbReference type="Pfam" id="PF21981">
    <property type="entry name" value="RecX_HTH3"/>
    <property type="match status" value="1"/>
</dbReference>
<dbReference type="InterPro" id="IPR036388">
    <property type="entry name" value="WH-like_DNA-bd_sf"/>
</dbReference>
<dbReference type="PANTHER" id="PTHR33602:SF1">
    <property type="entry name" value="REGULATORY PROTEIN RECX FAMILY PROTEIN"/>
    <property type="match status" value="1"/>
</dbReference>
<dbReference type="HAMAP" id="MF_01114">
    <property type="entry name" value="RecX"/>
    <property type="match status" value="1"/>
</dbReference>
<evidence type="ECO:0000256" key="4">
    <source>
        <dbReference type="ARBA" id="ARBA00022490"/>
    </source>
</evidence>
<accession>A0AAU7N1R2</accession>
<dbReference type="InterPro" id="IPR053925">
    <property type="entry name" value="RecX_HTH_3rd"/>
</dbReference>
<dbReference type="GO" id="GO:0005737">
    <property type="term" value="C:cytoplasm"/>
    <property type="evidence" value="ECO:0007669"/>
    <property type="project" value="UniProtKB-SubCell"/>
</dbReference>
<dbReference type="AlphaFoldDB" id="A0AAU7N1R2"/>
<comment type="subcellular location">
    <subcellularLocation>
        <location evidence="1 5">Cytoplasm</location>
    </subcellularLocation>
</comment>
<evidence type="ECO:0000313" key="8">
    <source>
        <dbReference type="EMBL" id="XBQ23612.1"/>
    </source>
</evidence>